<accession>A0A1M6P1W0</accession>
<dbReference type="InterPro" id="IPR009056">
    <property type="entry name" value="Cyt_c-like_dom"/>
</dbReference>
<dbReference type="GO" id="GO:0046872">
    <property type="term" value="F:metal ion binding"/>
    <property type="evidence" value="ECO:0007669"/>
    <property type="project" value="UniProtKB-KW"/>
</dbReference>
<reference evidence="7" key="1">
    <citation type="submission" date="2016-11" db="EMBL/GenBank/DDBJ databases">
        <authorList>
            <person name="Varghese N."/>
            <person name="Submissions S."/>
        </authorList>
    </citation>
    <scope>NUCLEOTIDE SEQUENCE [LARGE SCALE GENOMIC DNA]</scope>
    <source>
        <strain evidence="7">DSM 100564</strain>
    </source>
</reference>
<proteinExistence type="predicted"/>
<evidence type="ECO:0000256" key="2">
    <source>
        <dbReference type="ARBA" id="ARBA00022723"/>
    </source>
</evidence>
<evidence type="ECO:0000256" key="3">
    <source>
        <dbReference type="ARBA" id="ARBA00023004"/>
    </source>
</evidence>
<evidence type="ECO:0000313" key="6">
    <source>
        <dbReference type="EMBL" id="SHK01852.1"/>
    </source>
</evidence>
<dbReference type="Gene3D" id="1.10.760.10">
    <property type="entry name" value="Cytochrome c-like domain"/>
    <property type="match status" value="1"/>
</dbReference>
<keyword evidence="1 4" id="KW-0349">Heme</keyword>
<dbReference type="Proteomes" id="UP000183982">
    <property type="component" value="Unassembled WGS sequence"/>
</dbReference>
<gene>
    <name evidence="6" type="ORF">SAMN05444000_11737</name>
</gene>
<protein>
    <submittedName>
        <fullName evidence="6">Cytochrome c553</fullName>
    </submittedName>
</protein>
<evidence type="ECO:0000256" key="4">
    <source>
        <dbReference type="PROSITE-ProRule" id="PRU00433"/>
    </source>
</evidence>
<dbReference type="PROSITE" id="PS51007">
    <property type="entry name" value="CYTC"/>
    <property type="match status" value="1"/>
</dbReference>
<keyword evidence="3 4" id="KW-0408">Iron</keyword>
<evidence type="ECO:0000259" key="5">
    <source>
        <dbReference type="PROSITE" id="PS51007"/>
    </source>
</evidence>
<evidence type="ECO:0000313" key="7">
    <source>
        <dbReference type="Proteomes" id="UP000183982"/>
    </source>
</evidence>
<evidence type="ECO:0000256" key="1">
    <source>
        <dbReference type="ARBA" id="ARBA00022617"/>
    </source>
</evidence>
<dbReference type="InterPro" id="IPR036909">
    <property type="entry name" value="Cyt_c-like_dom_sf"/>
</dbReference>
<keyword evidence="2 4" id="KW-0479">Metal-binding</keyword>
<dbReference type="EMBL" id="FQZQ01000017">
    <property type="protein sequence ID" value="SHK01852.1"/>
    <property type="molecule type" value="Genomic_DNA"/>
</dbReference>
<dbReference type="STRING" id="1470563.SAMN05444000_11737"/>
<sequence>MRWVVGIAMAATVVWACGEAEIPDQEDGERIYEANCETCHGITGRGDGVIAASLTPRPADLSVLARRNGGTFPVSDVLSKIDGYTSNQDVRAVMPQFGAMFEGDLVPVETEDGVLTPTPRKLAALLAYLETIQR</sequence>
<dbReference type="GO" id="GO:0020037">
    <property type="term" value="F:heme binding"/>
    <property type="evidence" value="ECO:0007669"/>
    <property type="project" value="InterPro"/>
</dbReference>
<feature type="domain" description="Cytochrome c" evidence="5">
    <location>
        <begin position="23"/>
        <end position="133"/>
    </location>
</feature>
<organism evidence="6 7">
    <name type="scientific">Shimia gijangensis</name>
    <dbReference type="NCBI Taxonomy" id="1470563"/>
    <lineage>
        <taxon>Bacteria</taxon>
        <taxon>Pseudomonadati</taxon>
        <taxon>Pseudomonadota</taxon>
        <taxon>Alphaproteobacteria</taxon>
        <taxon>Rhodobacterales</taxon>
        <taxon>Roseobacteraceae</taxon>
    </lineage>
</organism>
<dbReference type="AlphaFoldDB" id="A0A1M6P1W0"/>
<dbReference type="SUPFAM" id="SSF46626">
    <property type="entry name" value="Cytochrome c"/>
    <property type="match status" value="1"/>
</dbReference>
<dbReference type="GO" id="GO:0009055">
    <property type="term" value="F:electron transfer activity"/>
    <property type="evidence" value="ECO:0007669"/>
    <property type="project" value="InterPro"/>
</dbReference>
<dbReference type="Pfam" id="PF13442">
    <property type="entry name" value="Cytochrome_CBB3"/>
    <property type="match status" value="1"/>
</dbReference>
<keyword evidence="7" id="KW-1185">Reference proteome</keyword>
<name>A0A1M6P1W0_9RHOB</name>
<dbReference type="RefSeq" id="WP_073254299.1">
    <property type="nucleotide sequence ID" value="NZ_FQZQ01000017.1"/>
</dbReference>